<protein>
    <submittedName>
        <fullName evidence="2">Conserved putative secreted protein</fullName>
    </submittedName>
</protein>
<evidence type="ECO:0000256" key="1">
    <source>
        <dbReference type="SAM" id="Phobius"/>
    </source>
</evidence>
<feature type="transmembrane region" description="Helical" evidence="1">
    <location>
        <begin position="220"/>
        <end position="239"/>
    </location>
</feature>
<dbReference type="KEGG" id="aja:AJAP_13670"/>
<accession>A0A075UZE5</accession>
<feature type="transmembrane region" description="Helical" evidence="1">
    <location>
        <begin position="187"/>
        <end position="208"/>
    </location>
</feature>
<sequence length="362" mass="38320">MTATRVRLVRLRTALLALTLAVLVVSLWAFQNVQNTAETVRDRTAQAVLEVTAARAALVAADAAAIASFASGEAKLAGPGQEYANQLALASQSLARVAEFNQAGEAGGNALQVIESQVAAYSGSIGQADVHFRQPDAAVLGAVDLWHASRLLHASGGVLEELEVLQGRQREALDRQLSDTGMSLAMLPLWLLPVLALLVLLVFTQLYLRKRFRRVANLPLLAATVLIAAIGVALVLTLISRDRLDSVGERLDGVAAARSQQLKAADDAGQRQLADLLTEYCDERQGCGVTVDEFRVRARQSTTVATDNTRVATAGAKAVAADASAAAESGGREFLIPAGTLLAGGLVLLGLHARIDEYRYRP</sequence>
<dbReference type="STRING" id="208439.AJAP_13670"/>
<keyword evidence="1" id="KW-0472">Membrane</keyword>
<organism evidence="2 3">
    <name type="scientific">Amycolatopsis japonica</name>
    <dbReference type="NCBI Taxonomy" id="208439"/>
    <lineage>
        <taxon>Bacteria</taxon>
        <taxon>Bacillati</taxon>
        <taxon>Actinomycetota</taxon>
        <taxon>Actinomycetes</taxon>
        <taxon>Pseudonocardiales</taxon>
        <taxon>Pseudonocardiaceae</taxon>
        <taxon>Amycolatopsis</taxon>
        <taxon>Amycolatopsis japonica group</taxon>
    </lineage>
</organism>
<dbReference type="EMBL" id="CP008953">
    <property type="protein sequence ID" value="AIG75615.1"/>
    <property type="molecule type" value="Genomic_DNA"/>
</dbReference>
<dbReference type="HOGENOM" id="CLU_060322_0_0_11"/>
<keyword evidence="1" id="KW-1133">Transmembrane helix</keyword>
<proteinExistence type="predicted"/>
<gene>
    <name evidence="2" type="ORF">AJAP_13670</name>
</gene>
<dbReference type="Proteomes" id="UP000028492">
    <property type="component" value="Chromosome"/>
</dbReference>
<dbReference type="eggNOG" id="ENOG50341BA">
    <property type="taxonomic scope" value="Bacteria"/>
</dbReference>
<dbReference type="AlphaFoldDB" id="A0A075UZE5"/>
<keyword evidence="1" id="KW-0812">Transmembrane</keyword>
<evidence type="ECO:0000313" key="3">
    <source>
        <dbReference type="Proteomes" id="UP000028492"/>
    </source>
</evidence>
<dbReference type="RefSeq" id="WP_038511303.1">
    <property type="nucleotide sequence ID" value="NZ_CP008953.1"/>
</dbReference>
<name>A0A075UZE5_9PSEU</name>
<reference evidence="2 3" key="1">
    <citation type="journal article" date="2014" name="J. Biotechnol.">
        <title>Complete genome sequence of the actinobacterium Amycolatopsis japonica MG417-CF17(T) (=DSM 44213T) producing (S,S)-N,N'-ethylenediaminedisuccinic acid.</title>
        <authorList>
            <person name="Stegmann E."/>
            <person name="Albersmeier A."/>
            <person name="Spohn M."/>
            <person name="Gert H."/>
            <person name="Weber T."/>
            <person name="Wohlleben W."/>
            <person name="Kalinowski J."/>
            <person name="Ruckert C."/>
        </authorList>
    </citation>
    <scope>NUCLEOTIDE SEQUENCE [LARGE SCALE GENOMIC DNA]</scope>
    <source>
        <strain evidence="3">MG417-CF17 (DSM 44213)</strain>
    </source>
</reference>
<evidence type="ECO:0000313" key="2">
    <source>
        <dbReference type="EMBL" id="AIG75615.1"/>
    </source>
</evidence>
<feature type="transmembrane region" description="Helical" evidence="1">
    <location>
        <begin position="334"/>
        <end position="353"/>
    </location>
</feature>
<keyword evidence="3" id="KW-1185">Reference proteome</keyword>